<dbReference type="AlphaFoldDB" id="A0A090D2Q1"/>
<feature type="transmembrane region" description="Helical" evidence="7">
    <location>
        <begin position="20"/>
        <end position="41"/>
    </location>
</feature>
<dbReference type="InterPro" id="IPR002010">
    <property type="entry name" value="T3SS_IM_R"/>
</dbReference>
<evidence type="ECO:0000256" key="1">
    <source>
        <dbReference type="ARBA" id="ARBA00004651"/>
    </source>
</evidence>
<dbReference type="Pfam" id="PF01311">
    <property type="entry name" value="Bac_export_1"/>
    <property type="match status" value="1"/>
</dbReference>
<keyword evidence="6 7" id="KW-0472">Membrane</keyword>
<dbReference type="PRINTS" id="PR00953">
    <property type="entry name" value="TYPE3IMRPROT"/>
</dbReference>
<comment type="similarity">
    <text evidence="2">Belongs to the FliR/MopE/SpaR family.</text>
</comment>
<protein>
    <submittedName>
        <fullName evidence="8">Type III secretion inner membrane protein SctT</fullName>
    </submittedName>
</protein>
<proteinExistence type="inferred from homology"/>
<keyword evidence="9" id="KW-1185">Reference proteome</keyword>
<dbReference type="OrthoDB" id="9797790at2"/>
<keyword evidence="5 7" id="KW-1133">Transmembrane helix</keyword>
<evidence type="ECO:0000256" key="7">
    <source>
        <dbReference type="SAM" id="Phobius"/>
    </source>
</evidence>
<evidence type="ECO:0000256" key="4">
    <source>
        <dbReference type="ARBA" id="ARBA00022692"/>
    </source>
</evidence>
<name>A0A090D2Q1_9BACT</name>
<organism evidence="8 9">
    <name type="scientific">Candidatus Criblamydia sequanensis CRIB-18</name>
    <dbReference type="NCBI Taxonomy" id="1437425"/>
    <lineage>
        <taxon>Bacteria</taxon>
        <taxon>Pseudomonadati</taxon>
        <taxon>Chlamydiota</taxon>
        <taxon>Chlamydiia</taxon>
        <taxon>Parachlamydiales</taxon>
        <taxon>Candidatus Criblamydiaceae</taxon>
        <taxon>Candidatus Criblamydia</taxon>
    </lineage>
</organism>
<accession>A0A090D2Q1</accession>
<dbReference type="STRING" id="1437425.CSEC_1752"/>
<reference evidence="8" key="2">
    <citation type="submission" date="2014-09" db="EMBL/GenBank/DDBJ databases">
        <title>Criblamydia sequanensis harbors a mega-plasmid encoding arsenite resistance.</title>
        <authorList>
            <person name="Bertelli C."/>
            <person name="Goesmann A."/>
            <person name="Greub G."/>
        </authorList>
    </citation>
    <scope>NUCLEOTIDE SEQUENCE [LARGE SCALE GENOMIC DNA]</scope>
    <source>
        <strain evidence="8">CRIB-18</strain>
    </source>
</reference>
<dbReference type="GO" id="GO:0006605">
    <property type="term" value="P:protein targeting"/>
    <property type="evidence" value="ECO:0007669"/>
    <property type="project" value="InterPro"/>
</dbReference>
<feature type="transmembrane region" description="Helical" evidence="7">
    <location>
        <begin position="139"/>
        <end position="162"/>
    </location>
</feature>
<gene>
    <name evidence="8" type="primary">sctT</name>
    <name evidence="8" type="ORF">CSEC_1752</name>
</gene>
<feature type="transmembrane region" description="Helical" evidence="7">
    <location>
        <begin position="230"/>
        <end position="253"/>
    </location>
</feature>
<sequence>MTDSYVEIFLNSALAKNPIAALSLFFLFLARLLPIIALSPFLGARVLPHPVKMALAITLFAIFLPKLVEVTETPFNFDFTLLIYLVKELFIGLIIGNIISLPFIIVQSAGIIIDHQRGGASLMVNDPTIQNQSSPLGTLFNMVLIYVFFLIDGPFLFFDAILNSYELVPPDKFISNYFFSKNSVSAEMMIKLFNQVMIMSVQFATPALIAILMTDSFLGIANRLAPQVQITFLGMPLKSLLGLTVVCLGWNLMVSYMGTTSNYWIVQVNEMIKLFRSVGVSGNPT</sequence>
<comment type="caution">
    <text evidence="8">The sequence shown here is derived from an EMBL/GenBank/DDBJ whole genome shotgun (WGS) entry which is preliminary data.</text>
</comment>
<reference evidence="8" key="1">
    <citation type="submission" date="2013-12" db="EMBL/GenBank/DDBJ databases">
        <authorList>
            <person name="Linke B."/>
        </authorList>
    </citation>
    <scope>NUCLEOTIDE SEQUENCE [LARGE SCALE GENOMIC DNA]</scope>
    <source>
        <strain evidence="8">CRIB-18</strain>
    </source>
</reference>
<feature type="transmembrane region" description="Helical" evidence="7">
    <location>
        <begin position="90"/>
        <end position="113"/>
    </location>
</feature>
<evidence type="ECO:0000256" key="3">
    <source>
        <dbReference type="ARBA" id="ARBA00022475"/>
    </source>
</evidence>
<dbReference type="Proteomes" id="UP000031552">
    <property type="component" value="Unassembled WGS sequence"/>
</dbReference>
<comment type="subcellular location">
    <subcellularLocation>
        <location evidence="1">Cell membrane</location>
        <topology evidence="1">Multi-pass membrane protein</topology>
    </subcellularLocation>
</comment>
<evidence type="ECO:0000256" key="2">
    <source>
        <dbReference type="ARBA" id="ARBA00009772"/>
    </source>
</evidence>
<keyword evidence="4 7" id="KW-0812">Transmembrane</keyword>
<dbReference type="eggNOG" id="COG4791">
    <property type="taxonomic scope" value="Bacteria"/>
</dbReference>
<evidence type="ECO:0000313" key="8">
    <source>
        <dbReference type="EMBL" id="CDR34563.1"/>
    </source>
</evidence>
<evidence type="ECO:0000313" key="9">
    <source>
        <dbReference type="Proteomes" id="UP000031552"/>
    </source>
</evidence>
<evidence type="ECO:0000256" key="6">
    <source>
        <dbReference type="ARBA" id="ARBA00023136"/>
    </source>
</evidence>
<dbReference type="GO" id="GO:0005886">
    <property type="term" value="C:plasma membrane"/>
    <property type="evidence" value="ECO:0007669"/>
    <property type="project" value="UniProtKB-SubCell"/>
</dbReference>
<feature type="transmembrane region" description="Helical" evidence="7">
    <location>
        <begin position="53"/>
        <end position="70"/>
    </location>
</feature>
<keyword evidence="3" id="KW-1003">Cell membrane</keyword>
<dbReference type="PANTHER" id="PTHR30065">
    <property type="entry name" value="FLAGELLAR BIOSYNTHETIC PROTEIN FLIR"/>
    <property type="match status" value="1"/>
</dbReference>
<feature type="transmembrane region" description="Helical" evidence="7">
    <location>
        <begin position="196"/>
        <end position="218"/>
    </location>
</feature>
<dbReference type="PANTHER" id="PTHR30065:SF1">
    <property type="entry name" value="SURFACE PRESENTATION OF ANTIGENS PROTEIN SPAR"/>
    <property type="match status" value="1"/>
</dbReference>
<evidence type="ECO:0000256" key="5">
    <source>
        <dbReference type="ARBA" id="ARBA00022989"/>
    </source>
</evidence>
<dbReference type="EMBL" id="CCEJ010000008">
    <property type="protein sequence ID" value="CDR34563.1"/>
    <property type="molecule type" value="Genomic_DNA"/>
</dbReference>
<dbReference type="RefSeq" id="WP_041018078.1">
    <property type="nucleotide sequence ID" value="NZ_CCEJ010000008.1"/>
</dbReference>